<organism evidence="12 13">
    <name type="scientific">Galactobacter valiniphilus</name>
    <dbReference type="NCBI Taxonomy" id="2676122"/>
    <lineage>
        <taxon>Bacteria</taxon>
        <taxon>Bacillati</taxon>
        <taxon>Actinomycetota</taxon>
        <taxon>Actinomycetes</taxon>
        <taxon>Micrococcales</taxon>
        <taxon>Micrococcaceae</taxon>
        <taxon>Galactobacter</taxon>
    </lineage>
</organism>
<gene>
    <name evidence="8" type="primary">ung</name>
    <name evidence="12" type="ORF">DWB68_07350</name>
</gene>
<evidence type="ECO:0000259" key="11">
    <source>
        <dbReference type="SMART" id="SM00986"/>
    </source>
</evidence>
<evidence type="ECO:0000256" key="1">
    <source>
        <dbReference type="ARBA" id="ARBA00001400"/>
    </source>
</evidence>
<comment type="similarity">
    <text evidence="3 8 10">Belongs to the uracil-DNA glycosylase (UDG) superfamily. UNG family.</text>
</comment>
<dbReference type="NCBIfam" id="TIGR00628">
    <property type="entry name" value="ung"/>
    <property type="match status" value="1"/>
</dbReference>
<accession>A0A399JDP1</accession>
<dbReference type="EC" id="3.2.2.27" evidence="4 8"/>
<dbReference type="RefSeq" id="WP_119424498.1">
    <property type="nucleotide sequence ID" value="NZ_QQXK01000012.1"/>
</dbReference>
<dbReference type="PANTHER" id="PTHR11264:SF0">
    <property type="entry name" value="URACIL-DNA GLYCOSYLASE"/>
    <property type="match status" value="1"/>
</dbReference>
<evidence type="ECO:0000313" key="12">
    <source>
        <dbReference type="EMBL" id="RII42369.1"/>
    </source>
</evidence>
<evidence type="ECO:0000313" key="13">
    <source>
        <dbReference type="Proteomes" id="UP000265419"/>
    </source>
</evidence>
<dbReference type="SUPFAM" id="SSF52141">
    <property type="entry name" value="Uracil-DNA glycosylase-like"/>
    <property type="match status" value="1"/>
</dbReference>
<dbReference type="PANTHER" id="PTHR11264">
    <property type="entry name" value="URACIL-DNA GLYCOSYLASE"/>
    <property type="match status" value="1"/>
</dbReference>
<dbReference type="HAMAP" id="MF_00148">
    <property type="entry name" value="UDG"/>
    <property type="match status" value="1"/>
</dbReference>
<dbReference type="SMART" id="SM00987">
    <property type="entry name" value="UreE_C"/>
    <property type="match status" value="1"/>
</dbReference>
<evidence type="ECO:0000256" key="3">
    <source>
        <dbReference type="ARBA" id="ARBA00008184"/>
    </source>
</evidence>
<dbReference type="EMBL" id="QQXK01000012">
    <property type="protein sequence ID" value="RII42369.1"/>
    <property type="molecule type" value="Genomic_DNA"/>
</dbReference>
<dbReference type="NCBIfam" id="NF003592">
    <property type="entry name" value="PRK05254.1-5"/>
    <property type="match status" value="1"/>
</dbReference>
<dbReference type="SMART" id="SM00986">
    <property type="entry name" value="UDG"/>
    <property type="match status" value="1"/>
</dbReference>
<evidence type="ECO:0000256" key="8">
    <source>
        <dbReference type="HAMAP-Rule" id="MF_00148"/>
    </source>
</evidence>
<evidence type="ECO:0000256" key="4">
    <source>
        <dbReference type="ARBA" id="ARBA00012030"/>
    </source>
</evidence>
<evidence type="ECO:0000256" key="9">
    <source>
        <dbReference type="PROSITE-ProRule" id="PRU10072"/>
    </source>
</evidence>
<comment type="function">
    <text evidence="2 8 10">Excises uracil residues from the DNA which can arise as a result of misincorporation of dUMP residues by DNA polymerase or due to deamination of cytosine.</text>
</comment>
<keyword evidence="5 8" id="KW-0227">DNA damage</keyword>
<evidence type="ECO:0000256" key="10">
    <source>
        <dbReference type="RuleBase" id="RU003780"/>
    </source>
</evidence>
<comment type="subcellular location">
    <subcellularLocation>
        <location evidence="8">Cytoplasm</location>
    </subcellularLocation>
</comment>
<name>A0A399JDP1_9MICC</name>
<dbReference type="InterPro" id="IPR005122">
    <property type="entry name" value="Uracil-DNA_glycosylase-like"/>
</dbReference>
<dbReference type="GO" id="GO:0097510">
    <property type="term" value="P:base-excision repair, AP site formation via deaminated base removal"/>
    <property type="evidence" value="ECO:0007669"/>
    <property type="project" value="TreeGrafter"/>
</dbReference>
<keyword evidence="7 8" id="KW-0234">DNA repair</keyword>
<dbReference type="GO" id="GO:0005737">
    <property type="term" value="C:cytoplasm"/>
    <property type="evidence" value="ECO:0007669"/>
    <property type="project" value="UniProtKB-SubCell"/>
</dbReference>
<evidence type="ECO:0000256" key="5">
    <source>
        <dbReference type="ARBA" id="ARBA00022763"/>
    </source>
</evidence>
<dbReference type="AlphaFoldDB" id="A0A399JDP1"/>
<dbReference type="Proteomes" id="UP000265419">
    <property type="component" value="Unassembled WGS sequence"/>
</dbReference>
<comment type="catalytic activity">
    <reaction evidence="1 8 10">
        <text>Hydrolyzes single-stranded DNA or mismatched double-stranded DNA and polynucleotides, releasing free uracil.</text>
        <dbReference type="EC" id="3.2.2.27"/>
    </reaction>
</comment>
<dbReference type="CDD" id="cd10027">
    <property type="entry name" value="UDG-F1-like"/>
    <property type="match status" value="1"/>
</dbReference>
<keyword evidence="8" id="KW-0963">Cytoplasm</keyword>
<evidence type="ECO:0000256" key="6">
    <source>
        <dbReference type="ARBA" id="ARBA00022801"/>
    </source>
</evidence>
<dbReference type="Pfam" id="PF03167">
    <property type="entry name" value="UDG"/>
    <property type="match status" value="1"/>
</dbReference>
<protein>
    <recommendedName>
        <fullName evidence="4 8">Uracil-DNA glycosylase</fullName>
        <shortName evidence="8">UDG</shortName>
        <ecNumber evidence="4 8">3.2.2.27</ecNumber>
    </recommendedName>
</protein>
<keyword evidence="6 8" id="KW-0378">Hydrolase</keyword>
<dbReference type="PROSITE" id="PS00130">
    <property type="entry name" value="U_DNA_GLYCOSYLASE"/>
    <property type="match status" value="1"/>
</dbReference>
<dbReference type="GO" id="GO:0004844">
    <property type="term" value="F:uracil DNA N-glycosylase activity"/>
    <property type="evidence" value="ECO:0007669"/>
    <property type="project" value="UniProtKB-UniRule"/>
</dbReference>
<dbReference type="InterPro" id="IPR018085">
    <property type="entry name" value="Ura-DNA_Glyclase_AS"/>
</dbReference>
<dbReference type="Gene3D" id="3.40.470.10">
    <property type="entry name" value="Uracil-DNA glycosylase-like domain"/>
    <property type="match status" value="1"/>
</dbReference>
<reference evidence="12 13" key="1">
    <citation type="submission" date="2018-07" db="EMBL/GenBank/DDBJ databases">
        <title>Arthrobacter sp. nov., isolated from raw cow's milk with high bacterial count.</title>
        <authorList>
            <person name="Hahne J."/>
            <person name="Isele D."/>
            <person name="Lipski A."/>
        </authorList>
    </citation>
    <scope>NUCLEOTIDE SEQUENCE [LARGE SCALE GENOMIC DNA]</scope>
    <source>
        <strain evidence="12 13">JZ R-35</strain>
    </source>
</reference>
<dbReference type="NCBIfam" id="NF003588">
    <property type="entry name" value="PRK05254.1-1"/>
    <property type="match status" value="1"/>
</dbReference>
<feature type="domain" description="Uracil-DNA glycosylase-like" evidence="11">
    <location>
        <begin position="67"/>
        <end position="226"/>
    </location>
</feature>
<sequence length="251" mass="26493">MSHRSIVPSPGLLDSAEAWGERGVHAAWLPVLAPLRERLTALGAALEARAHDGERLLPPEPRVWRALGMAPEAVKVLIVGQDPYPTPGHAVGLSFSTEATVRPLPRSLANIYEELRADVGLTPPSHGDLSAWEEQGVLLLNRTLTVAAGEAGSHARLGWGAVTDAVVAHLGARPGAPVAILWGKHAQELTPLLGDHPIIATAHPSPLSARRGFFGSRPFTRANEALAALGVDPVDWRLPAFGDDASSGTLF</sequence>
<keyword evidence="12" id="KW-0326">Glycosidase</keyword>
<comment type="caution">
    <text evidence="12">The sequence shown here is derived from an EMBL/GenBank/DDBJ whole genome shotgun (WGS) entry which is preliminary data.</text>
</comment>
<dbReference type="InterPro" id="IPR002043">
    <property type="entry name" value="UDG_fam1"/>
</dbReference>
<dbReference type="InterPro" id="IPR036895">
    <property type="entry name" value="Uracil-DNA_glycosylase-like_sf"/>
</dbReference>
<evidence type="ECO:0000256" key="2">
    <source>
        <dbReference type="ARBA" id="ARBA00002631"/>
    </source>
</evidence>
<evidence type="ECO:0000256" key="7">
    <source>
        <dbReference type="ARBA" id="ARBA00023204"/>
    </source>
</evidence>
<keyword evidence="13" id="KW-1185">Reference proteome</keyword>
<feature type="active site" description="Proton acceptor" evidence="8 9">
    <location>
        <position position="82"/>
    </location>
</feature>
<proteinExistence type="inferred from homology"/>